<protein>
    <recommendedName>
        <fullName evidence="5">Type II toxin-antitoxin system RelE/ParE family toxin</fullName>
    </recommendedName>
</protein>
<dbReference type="PANTHER" id="PTHR35601:SF1">
    <property type="entry name" value="TOXIN RELE"/>
    <property type="match status" value="1"/>
</dbReference>
<reference evidence="3 4" key="1">
    <citation type="submission" date="2017-04" db="EMBL/GenBank/DDBJ databases">
        <title>Weissella cibaria strain m2 complete genome.</title>
        <authorList>
            <person name="Pan Q."/>
            <person name="Tan M."/>
            <person name="Yao F."/>
            <person name="Su S."/>
        </authorList>
    </citation>
    <scope>NUCLEOTIDE SEQUENCE [LARGE SCALE GENOMIC DNA]</scope>
    <source>
        <strain evidence="3 4">M2</strain>
        <plasmid evidence="4">Plasmid unnamed1</plasmid>
    </source>
</reference>
<comment type="similarity">
    <text evidence="1">Belongs to the RelE toxin family.</text>
</comment>
<dbReference type="Proteomes" id="UP000244870">
    <property type="component" value="Plasmid unnamed1"/>
</dbReference>
<evidence type="ECO:0008006" key="5">
    <source>
        <dbReference type="Google" id="ProtNLM"/>
    </source>
</evidence>
<dbReference type="SUPFAM" id="SSF143011">
    <property type="entry name" value="RelE-like"/>
    <property type="match status" value="1"/>
</dbReference>
<dbReference type="InterPro" id="IPR035093">
    <property type="entry name" value="RelE/ParE_toxin_dom_sf"/>
</dbReference>
<sequence>MFQWQFDEKALKNFKKLDKSVQVRVLKWLDENIQNTDDPRLQGKALKGNFKTLWRYRVGGYRIIADIRDEMLTVLVLQVAKRGDVYKK</sequence>
<dbReference type="Gene3D" id="3.30.2310.20">
    <property type="entry name" value="RelE-like"/>
    <property type="match status" value="1"/>
</dbReference>
<evidence type="ECO:0000256" key="1">
    <source>
        <dbReference type="ARBA" id="ARBA00006226"/>
    </source>
</evidence>
<keyword evidence="2" id="KW-1277">Toxin-antitoxin system</keyword>
<dbReference type="PANTHER" id="PTHR35601">
    <property type="entry name" value="TOXIN RELE"/>
    <property type="match status" value="1"/>
</dbReference>
<organism evidence="3 4">
    <name type="scientific">Weissella cibaria</name>
    <dbReference type="NCBI Taxonomy" id="137591"/>
    <lineage>
        <taxon>Bacteria</taxon>
        <taxon>Bacillati</taxon>
        <taxon>Bacillota</taxon>
        <taxon>Bacilli</taxon>
        <taxon>Lactobacillales</taxon>
        <taxon>Lactobacillaceae</taxon>
        <taxon>Weissella</taxon>
    </lineage>
</organism>
<evidence type="ECO:0000313" key="3">
    <source>
        <dbReference type="EMBL" id="AWF96856.1"/>
    </source>
</evidence>
<dbReference type="EMBL" id="CP020929">
    <property type="protein sequence ID" value="AWF96856.1"/>
    <property type="molecule type" value="Genomic_DNA"/>
</dbReference>
<name>A0A2S1KV18_9LACO</name>
<dbReference type="NCBIfam" id="TIGR02385">
    <property type="entry name" value="RelE_StbE"/>
    <property type="match status" value="1"/>
</dbReference>
<proteinExistence type="inferred from homology"/>
<gene>
    <name evidence="3" type="ORF">B6254_2512</name>
</gene>
<geneLocation type="plasmid" evidence="3">
    <name>unnamed1</name>
</geneLocation>
<accession>A0A2S1KV18</accession>
<evidence type="ECO:0000313" key="4">
    <source>
        <dbReference type="Proteomes" id="UP000244870"/>
    </source>
</evidence>
<dbReference type="InterPro" id="IPR007712">
    <property type="entry name" value="RelE/ParE_toxin"/>
</dbReference>
<keyword evidence="3" id="KW-0614">Plasmid</keyword>
<evidence type="ECO:0000256" key="2">
    <source>
        <dbReference type="ARBA" id="ARBA00022649"/>
    </source>
</evidence>
<dbReference type="RefSeq" id="WP_108731166.1">
    <property type="nucleotide sequence ID" value="NZ_CP020929.1"/>
</dbReference>
<dbReference type="AlphaFoldDB" id="A0A2S1KV18"/>
<dbReference type="Pfam" id="PF05016">
    <property type="entry name" value="ParE_toxin"/>
    <property type="match status" value="1"/>
</dbReference>